<evidence type="ECO:0008006" key="3">
    <source>
        <dbReference type="Google" id="ProtNLM"/>
    </source>
</evidence>
<dbReference type="Proteomes" id="UP000190797">
    <property type="component" value="Chromosome"/>
</dbReference>
<name>A0A1V0A5A0_9ACTN</name>
<accession>A0A1V0A5A0</accession>
<dbReference type="EMBL" id="CP017717">
    <property type="protein sequence ID" value="AQZ65384.1"/>
    <property type="molecule type" value="Genomic_DNA"/>
</dbReference>
<evidence type="ECO:0000313" key="1">
    <source>
        <dbReference type="EMBL" id="AQZ65384.1"/>
    </source>
</evidence>
<dbReference type="STRING" id="1909395.BKM31_31540"/>
<evidence type="ECO:0000313" key="2">
    <source>
        <dbReference type="Proteomes" id="UP000190797"/>
    </source>
</evidence>
<gene>
    <name evidence="1" type="ORF">BKM31_31540</name>
</gene>
<dbReference type="RefSeq" id="WP_080041646.1">
    <property type="nucleotide sequence ID" value="NZ_CP017717.1"/>
</dbReference>
<sequence>MTSRDAVAAQIESIRTLGRSMADRPMSELETMLRGISQVELSSGAYGAFGLLGASLGDAFDEVKRAAQRYLLAKRDEVSGIHDKAFDSANAYLDADQRGAANVARPR</sequence>
<protein>
    <recommendedName>
        <fullName evidence="3">ESX-1 secretion-associated protein</fullName>
    </recommendedName>
</protein>
<reference evidence="2" key="1">
    <citation type="journal article" date="2017" name="Med. Chem. Commun.">
        <title>Nonomuraea sp. ATCC 55076 harbours the largest actinomycete chromosome to date and the kistamicin biosynthetic gene cluster.</title>
        <authorList>
            <person name="Nazari B."/>
            <person name="Forneris C.C."/>
            <person name="Gibson M.I."/>
            <person name="Moon K."/>
            <person name="Schramma K.R."/>
            <person name="Seyedsayamdost M.R."/>
        </authorList>
    </citation>
    <scope>NUCLEOTIDE SEQUENCE [LARGE SCALE GENOMIC DNA]</scope>
    <source>
        <strain evidence="2">ATCC 55076</strain>
    </source>
</reference>
<organism evidence="1 2">
    <name type="scientific">[Actinomadura] parvosata subsp. kistnae</name>
    <dbReference type="NCBI Taxonomy" id="1909395"/>
    <lineage>
        <taxon>Bacteria</taxon>
        <taxon>Bacillati</taxon>
        <taxon>Actinomycetota</taxon>
        <taxon>Actinomycetes</taxon>
        <taxon>Streptosporangiales</taxon>
        <taxon>Streptosporangiaceae</taxon>
        <taxon>Nonomuraea</taxon>
    </lineage>
</organism>
<dbReference type="KEGG" id="noa:BKM31_31540"/>
<dbReference type="OrthoDB" id="3541764at2"/>
<keyword evidence="2" id="KW-1185">Reference proteome</keyword>
<dbReference type="AlphaFoldDB" id="A0A1V0A5A0"/>
<proteinExistence type="predicted"/>